<comment type="caution">
    <text evidence="3">The sequence shown here is derived from an EMBL/GenBank/DDBJ whole genome shotgun (WGS) entry which is preliminary data.</text>
</comment>
<proteinExistence type="predicted"/>
<dbReference type="InterPro" id="IPR000073">
    <property type="entry name" value="AB_hydrolase_1"/>
</dbReference>
<dbReference type="GO" id="GO:0016787">
    <property type="term" value="F:hydrolase activity"/>
    <property type="evidence" value="ECO:0007669"/>
    <property type="project" value="UniProtKB-KW"/>
</dbReference>
<evidence type="ECO:0000313" key="4">
    <source>
        <dbReference type="Proteomes" id="UP000237983"/>
    </source>
</evidence>
<evidence type="ECO:0000259" key="2">
    <source>
        <dbReference type="Pfam" id="PF00561"/>
    </source>
</evidence>
<dbReference type="AlphaFoldDB" id="A0A2T0VF63"/>
<dbReference type="RefSeq" id="WP_106210941.1">
    <property type="nucleotide sequence ID" value="NZ_PVTL01000003.1"/>
</dbReference>
<name>A0A2T0VF63_9MICO</name>
<protein>
    <submittedName>
        <fullName evidence="3">Pimeloyl-ACP methyl ester carboxylesterase</fullName>
    </submittedName>
</protein>
<feature type="domain" description="AB hydrolase-1" evidence="2">
    <location>
        <begin position="41"/>
        <end position="183"/>
    </location>
</feature>
<gene>
    <name evidence="3" type="ORF">B0I08_10340</name>
</gene>
<dbReference type="InterPro" id="IPR029058">
    <property type="entry name" value="AB_hydrolase_fold"/>
</dbReference>
<evidence type="ECO:0000256" key="1">
    <source>
        <dbReference type="ARBA" id="ARBA00022801"/>
    </source>
</evidence>
<dbReference type="PRINTS" id="PR00412">
    <property type="entry name" value="EPOXHYDRLASE"/>
</dbReference>
<dbReference type="Proteomes" id="UP000237983">
    <property type="component" value="Unassembled WGS sequence"/>
</dbReference>
<dbReference type="InterPro" id="IPR000639">
    <property type="entry name" value="Epox_hydrolase-like"/>
</dbReference>
<organism evidence="3 4">
    <name type="scientific">Glaciihabitans tibetensis</name>
    <dbReference type="NCBI Taxonomy" id="1266600"/>
    <lineage>
        <taxon>Bacteria</taxon>
        <taxon>Bacillati</taxon>
        <taxon>Actinomycetota</taxon>
        <taxon>Actinomycetes</taxon>
        <taxon>Micrococcales</taxon>
        <taxon>Microbacteriaceae</taxon>
        <taxon>Glaciihabitans</taxon>
    </lineage>
</organism>
<keyword evidence="4" id="KW-1185">Reference proteome</keyword>
<dbReference type="Pfam" id="PF00561">
    <property type="entry name" value="Abhydrolase_1"/>
    <property type="match status" value="1"/>
</dbReference>
<dbReference type="OrthoDB" id="2987348at2"/>
<reference evidence="3 4" key="1">
    <citation type="submission" date="2018-03" db="EMBL/GenBank/DDBJ databases">
        <title>Genomic Encyclopedia of Type Strains, Phase III (KMG-III): the genomes of soil and plant-associated and newly described type strains.</title>
        <authorList>
            <person name="Whitman W."/>
        </authorList>
    </citation>
    <scope>NUCLEOTIDE SEQUENCE [LARGE SCALE GENOMIC DNA]</scope>
    <source>
        <strain evidence="3 4">CGMCC 1.12484</strain>
    </source>
</reference>
<dbReference type="PANTHER" id="PTHR43329">
    <property type="entry name" value="EPOXIDE HYDROLASE"/>
    <property type="match status" value="1"/>
</dbReference>
<evidence type="ECO:0000313" key="3">
    <source>
        <dbReference type="EMBL" id="PRY68835.1"/>
    </source>
</evidence>
<accession>A0A2T0VF63</accession>
<dbReference type="SUPFAM" id="SSF53474">
    <property type="entry name" value="alpha/beta-Hydrolases"/>
    <property type="match status" value="1"/>
</dbReference>
<dbReference type="EMBL" id="PVTL01000003">
    <property type="protein sequence ID" value="PRY68835.1"/>
    <property type="molecule type" value="Genomic_DNA"/>
</dbReference>
<sequence length="301" mass="33812">MKETSHTTVDAAIPHLDGVEHRYIDLPGLRMHVAEAGSGEPLLLLHGFPEHWWEWRDVMPALASDFRVICPDLRGAGWTDAPPTGYDSDQLFADLLALIDALQLTRVRIIAHDWSALLAFRLGLERPDLVDGILCLATPHPWVRFSPKYIPLLRFLWFQPVVAAPGLGPRLLGRGQQRLARYLLRGFQASPQAFTERDIDIFLTPLRDPAHARAGSALYRKFILPEAARIMSGHYRDRHLTARTRLVYGLADRGLRREMAGGYEGHADDLAVVFEEGAAHFVADDSPEAVVRHAREMFAPK</sequence>
<keyword evidence="1" id="KW-0378">Hydrolase</keyword>
<dbReference type="Gene3D" id="3.40.50.1820">
    <property type="entry name" value="alpha/beta hydrolase"/>
    <property type="match status" value="1"/>
</dbReference>